<keyword evidence="4" id="KW-1185">Reference proteome</keyword>
<reference evidence="3" key="1">
    <citation type="submission" date="2021-09" db="EMBL/GenBank/DDBJ databases">
        <title>Genome of Aequorivita sp. strain F64183.</title>
        <authorList>
            <person name="Wang Y."/>
        </authorList>
    </citation>
    <scope>NUCLEOTIDE SEQUENCE</scope>
    <source>
        <strain evidence="3">F64183</strain>
    </source>
</reference>
<evidence type="ECO:0000313" key="3">
    <source>
        <dbReference type="EMBL" id="MCG2431092.1"/>
    </source>
</evidence>
<evidence type="ECO:0000256" key="1">
    <source>
        <dbReference type="ARBA" id="ARBA00007613"/>
    </source>
</evidence>
<dbReference type="PANTHER" id="PTHR30203:SF24">
    <property type="entry name" value="BLR4935 PROTEIN"/>
    <property type="match status" value="1"/>
</dbReference>
<dbReference type="EMBL" id="JAIRBB010000005">
    <property type="protein sequence ID" value="MCG2431092.1"/>
    <property type="molecule type" value="Genomic_DNA"/>
</dbReference>
<sequence>MNKINFIKVKENIQMLMLHSRRPASSIQLLSTLFIMLISGIGYSQNLQTYIDEALENNPNIQAVEKQHAVSTEKIAEVNALPDTQFSGGYMFGEGNMPMMQQAEFSVMQMLPWFGTIAAREKYANAIADADLVEIDIAKRRIALALSQSYYRLYEIAKKQQVLDSNIQLLKVYEQMALTSVEVGQASAVSVLRLQMRQNDLAERKMVLAQDFASEQTVFNKIMNRKDVVDIPVVDSLTIPEKEAEIDFEKLNFHPELTKFEELNKVVTQADALNKKESAPSFGVGVEYMLFNEAPNMVMPMATLSIPIFNKKFKSVARQNKLRYEELNIQKEASQNSLFTQLQTALRNKDAARIRLETQDENLKQAENANEILLKNYETGTINFNEVLDVQELQLQFQIKRIEAVAEYFKQSSIINYYIPFN</sequence>
<dbReference type="Gene3D" id="1.20.1600.10">
    <property type="entry name" value="Outer membrane efflux proteins (OEP)"/>
    <property type="match status" value="1"/>
</dbReference>
<dbReference type="SUPFAM" id="SSF56954">
    <property type="entry name" value="Outer membrane efflux proteins (OEP)"/>
    <property type="match status" value="1"/>
</dbReference>
<dbReference type="AlphaFoldDB" id="A0A9X1R3H8"/>
<proteinExistence type="inferred from homology"/>
<dbReference type="InterPro" id="IPR010131">
    <property type="entry name" value="MdtP/NodT-like"/>
</dbReference>
<dbReference type="InterPro" id="IPR003423">
    <property type="entry name" value="OMP_efflux"/>
</dbReference>
<dbReference type="Proteomes" id="UP001139462">
    <property type="component" value="Unassembled WGS sequence"/>
</dbReference>
<comment type="caution">
    <text evidence="3">The sequence shown here is derived from an EMBL/GenBank/DDBJ whole genome shotgun (WGS) entry which is preliminary data.</text>
</comment>
<dbReference type="Pfam" id="PF02321">
    <property type="entry name" value="OEP"/>
    <property type="match status" value="1"/>
</dbReference>
<name>A0A9X1R3H8_9FLAO</name>
<dbReference type="GO" id="GO:0015562">
    <property type="term" value="F:efflux transmembrane transporter activity"/>
    <property type="evidence" value="ECO:0007669"/>
    <property type="project" value="InterPro"/>
</dbReference>
<organism evidence="3 4">
    <name type="scientific">Aequorivita xiaoshiensis</name>
    <dbReference type="NCBI Taxonomy" id="2874476"/>
    <lineage>
        <taxon>Bacteria</taxon>
        <taxon>Pseudomonadati</taxon>
        <taxon>Bacteroidota</taxon>
        <taxon>Flavobacteriia</taxon>
        <taxon>Flavobacteriales</taxon>
        <taxon>Flavobacteriaceae</taxon>
        <taxon>Aequorivita</taxon>
    </lineage>
</organism>
<comment type="similarity">
    <text evidence="1">Belongs to the outer membrane factor (OMF) (TC 1.B.17) family.</text>
</comment>
<keyword evidence="2" id="KW-0175">Coiled coil</keyword>
<dbReference type="PANTHER" id="PTHR30203">
    <property type="entry name" value="OUTER MEMBRANE CATION EFFLUX PROTEIN"/>
    <property type="match status" value="1"/>
</dbReference>
<gene>
    <name evidence="3" type="ORF">K8344_08165</name>
</gene>
<feature type="coiled-coil region" evidence="2">
    <location>
        <begin position="342"/>
        <end position="376"/>
    </location>
</feature>
<protein>
    <submittedName>
        <fullName evidence="3">TolC family protein</fullName>
    </submittedName>
</protein>
<accession>A0A9X1R3H8</accession>
<evidence type="ECO:0000313" key="4">
    <source>
        <dbReference type="Proteomes" id="UP001139462"/>
    </source>
</evidence>
<dbReference type="RefSeq" id="WP_237608241.1">
    <property type="nucleotide sequence ID" value="NZ_JAIRBB010000005.1"/>
</dbReference>
<evidence type="ECO:0000256" key="2">
    <source>
        <dbReference type="SAM" id="Coils"/>
    </source>
</evidence>